<dbReference type="EMBL" id="JAENHM010000087">
    <property type="protein sequence ID" value="MBK1842414.1"/>
    <property type="molecule type" value="Genomic_DNA"/>
</dbReference>
<reference evidence="7" key="1">
    <citation type="submission" date="2021-01" db="EMBL/GenBank/DDBJ databases">
        <title>Genome public.</title>
        <authorList>
            <person name="Liu C."/>
            <person name="Sun Q."/>
        </authorList>
    </citation>
    <scope>NUCLEOTIDE SEQUENCE [LARGE SCALE GENOMIC DNA]</scope>
    <source>
        <strain evidence="7">YIM B02556</strain>
    </source>
</reference>
<evidence type="ECO:0000256" key="5">
    <source>
        <dbReference type="SAM" id="Phobius"/>
    </source>
</evidence>
<dbReference type="InterPro" id="IPR036259">
    <property type="entry name" value="MFS_trans_sf"/>
</dbReference>
<feature type="transmembrane region" description="Helical" evidence="5">
    <location>
        <begin position="61"/>
        <end position="79"/>
    </location>
</feature>
<keyword evidence="7" id="KW-1185">Reference proteome</keyword>
<dbReference type="PANTHER" id="PTHR23521">
    <property type="entry name" value="TRANSPORTER MFS SUPERFAMILY"/>
    <property type="match status" value="1"/>
</dbReference>
<feature type="region of interest" description="Disordered" evidence="4">
    <location>
        <begin position="1"/>
        <end position="20"/>
    </location>
</feature>
<evidence type="ECO:0000256" key="1">
    <source>
        <dbReference type="ARBA" id="ARBA00022692"/>
    </source>
</evidence>
<evidence type="ECO:0000256" key="2">
    <source>
        <dbReference type="ARBA" id="ARBA00022989"/>
    </source>
</evidence>
<feature type="transmembrane region" description="Helical" evidence="5">
    <location>
        <begin position="306"/>
        <end position="329"/>
    </location>
</feature>
<dbReference type="InterPro" id="IPR011701">
    <property type="entry name" value="MFS"/>
</dbReference>
<keyword evidence="1 5" id="KW-0812">Transmembrane</keyword>
<feature type="transmembrane region" description="Helical" evidence="5">
    <location>
        <begin position="27"/>
        <end position="49"/>
    </location>
</feature>
<dbReference type="Pfam" id="PF07690">
    <property type="entry name" value="MFS_1"/>
    <property type="match status" value="2"/>
</dbReference>
<dbReference type="PANTHER" id="PTHR23521:SF3">
    <property type="entry name" value="MFS TRANSPORTER"/>
    <property type="match status" value="1"/>
</dbReference>
<evidence type="ECO:0000256" key="3">
    <source>
        <dbReference type="ARBA" id="ARBA00023136"/>
    </source>
</evidence>
<dbReference type="InterPro" id="IPR047200">
    <property type="entry name" value="MFS_YcaD-like"/>
</dbReference>
<protein>
    <submittedName>
        <fullName evidence="6">MFS transporter</fullName>
    </submittedName>
</protein>
<feature type="transmembrane region" description="Helical" evidence="5">
    <location>
        <begin position="91"/>
        <end position="109"/>
    </location>
</feature>
<feature type="transmembrane region" description="Helical" evidence="5">
    <location>
        <begin position="213"/>
        <end position="242"/>
    </location>
</feature>
<comment type="caution">
    <text evidence="6">The sequence shown here is derived from an EMBL/GenBank/DDBJ whole genome shotgun (WGS) entry which is preliminary data.</text>
</comment>
<feature type="transmembrane region" description="Helical" evidence="5">
    <location>
        <begin position="370"/>
        <end position="387"/>
    </location>
</feature>
<dbReference type="CDD" id="cd17477">
    <property type="entry name" value="MFS_YcaD_like"/>
    <property type="match status" value="1"/>
</dbReference>
<sequence>MTDTHHTAGTSAPPPPARDEGGLLSRAAVIATAMMFGLTYSLSAALIALDLSRRNLDDLTIGANAAMHALGVLAMAVLLPRIVARLGIRRLVVLALLGSALLLALFPATPVWMWFPLRILLGAASETLFVLSETWTNSLSGEATRARAMAVYTAALSAGFALGPLMLSLLGSGGALPYLAGAGVAAAAALLVASPRIQAPEFERPSRQGPLHFIRLAPVAIGAIILNAAIETAGLSFLAIYATKLGWSETGATSLMSCMMIGAILLQLPIGWLGDKMDRLTLVIGLAACAALGALVWPIALMSELATYALLFVWGGAFVGVYTIMLAIVGSRFQGAELVGIYAAMGLMWGVGALAGPVLAGAAMELTRHGLAFFAAAACLLFAAAALRERAASETGSGTGA</sequence>
<name>A0ABS1FGA3_9PROT</name>
<feature type="transmembrane region" description="Helical" evidence="5">
    <location>
        <begin position="341"/>
        <end position="364"/>
    </location>
</feature>
<feature type="transmembrane region" description="Helical" evidence="5">
    <location>
        <begin position="115"/>
        <end position="136"/>
    </location>
</feature>
<dbReference type="SUPFAM" id="SSF103473">
    <property type="entry name" value="MFS general substrate transporter"/>
    <property type="match status" value="1"/>
</dbReference>
<dbReference type="RefSeq" id="WP_200199081.1">
    <property type="nucleotide sequence ID" value="NZ_JAENHM010000087.1"/>
</dbReference>
<evidence type="ECO:0000256" key="4">
    <source>
        <dbReference type="SAM" id="MobiDB-lite"/>
    </source>
</evidence>
<feature type="transmembrane region" description="Helical" evidence="5">
    <location>
        <begin position="148"/>
        <end position="169"/>
    </location>
</feature>
<proteinExistence type="predicted"/>
<gene>
    <name evidence="6" type="ORF">JHL17_33970</name>
</gene>
<evidence type="ECO:0000313" key="6">
    <source>
        <dbReference type="EMBL" id="MBK1842414.1"/>
    </source>
</evidence>
<feature type="transmembrane region" description="Helical" evidence="5">
    <location>
        <begin position="280"/>
        <end position="300"/>
    </location>
</feature>
<accession>A0ABS1FGA3</accession>
<dbReference type="Proteomes" id="UP000652760">
    <property type="component" value="Unassembled WGS sequence"/>
</dbReference>
<keyword evidence="2 5" id="KW-1133">Transmembrane helix</keyword>
<keyword evidence="3 5" id="KW-0472">Membrane</keyword>
<organism evidence="6 7">
    <name type="scientific">Azospirillum endophyticum</name>
    <dbReference type="NCBI Taxonomy" id="2800326"/>
    <lineage>
        <taxon>Bacteria</taxon>
        <taxon>Pseudomonadati</taxon>
        <taxon>Pseudomonadota</taxon>
        <taxon>Alphaproteobacteria</taxon>
        <taxon>Rhodospirillales</taxon>
        <taxon>Azospirillaceae</taxon>
        <taxon>Azospirillum</taxon>
    </lineage>
</organism>
<feature type="transmembrane region" description="Helical" evidence="5">
    <location>
        <begin position="175"/>
        <end position="193"/>
    </location>
</feature>
<feature type="transmembrane region" description="Helical" evidence="5">
    <location>
        <begin position="254"/>
        <end position="273"/>
    </location>
</feature>
<evidence type="ECO:0000313" key="7">
    <source>
        <dbReference type="Proteomes" id="UP000652760"/>
    </source>
</evidence>
<dbReference type="Gene3D" id="1.20.1250.20">
    <property type="entry name" value="MFS general substrate transporter like domains"/>
    <property type="match status" value="2"/>
</dbReference>